<dbReference type="KEGG" id="ttf:THTE_3943"/>
<keyword evidence="4 8" id="KW-0812">Transmembrane</keyword>
<sequence>MLNEKLLLRIRLCILMFFQFFVWACWMVPIGTFGPSVRGFTGSEMGWVFSTTAIAAIVSPLFVGFVADRLFDTEKILAVLHLIGGICLILTGVQTSFWLFFIFLLVNTLAFMPTLALANSLTFRNLDDPATFPRIAMFGTIGWIISGWIVGLFIGERSPAFFYLGGAVEILLAAYVLTLPHTPPQAKEAGIADLLGLGAVKLLKDPEFLLFTLCAFLIGIPAVYYFVSANLYLTQIGAPAPTALMTMGQVCEIVAMAIMPIFIAQLGLNKVLALGMAVWALRYLLFASEVYPLVLLGILVHGFCYVFVYVGSYIFVDTKAPRELRASGQSFIAFLMLGVAWLIGANLAGRTNDAYPAKVSTLMTARIIPEGVTLPSWNELAQDFDQNKDGIITSDEIQQALNNVPQGQKQEDRRKQFEALKAVMPLVPASSFGHVQAAVAGKSVYITKGDYLAVNRLGWRDIWLWPAIMALVVFALFTLGMPRKKESGAETTGGETSPPPAAPAETAASTPESEPATSGEAAASQSEPTPETPSEGASTPSDSGTSG</sequence>
<keyword evidence="5 8" id="KW-1133">Transmembrane helix</keyword>
<evidence type="ECO:0000256" key="5">
    <source>
        <dbReference type="ARBA" id="ARBA00022989"/>
    </source>
</evidence>
<gene>
    <name evidence="10" type="ORF">THTE_3943</name>
</gene>
<feature type="region of interest" description="Disordered" evidence="7">
    <location>
        <begin position="485"/>
        <end position="547"/>
    </location>
</feature>
<feature type="transmembrane region" description="Helical" evidence="8">
    <location>
        <begin position="12"/>
        <end position="33"/>
    </location>
</feature>
<dbReference type="InterPro" id="IPR004740">
    <property type="entry name" value="Nuc_H_symport"/>
</dbReference>
<feature type="domain" description="EF-hand" evidence="9">
    <location>
        <begin position="372"/>
        <end position="407"/>
    </location>
</feature>
<evidence type="ECO:0000256" key="4">
    <source>
        <dbReference type="ARBA" id="ARBA00022692"/>
    </source>
</evidence>
<accession>A0A286RKR2</accession>
<feature type="transmembrane region" description="Helical" evidence="8">
    <location>
        <begin position="208"/>
        <end position="227"/>
    </location>
</feature>
<evidence type="ECO:0000256" key="2">
    <source>
        <dbReference type="ARBA" id="ARBA00022448"/>
    </source>
</evidence>
<reference evidence="10 11" key="1">
    <citation type="journal article" name="Front. Microbiol.">
        <title>Sugar Metabolism of the First Thermophilic Planctomycete Thermogutta terrifontis: Comparative Genomic and Transcriptomic Approaches.</title>
        <authorList>
            <person name="Elcheninov A.G."/>
            <person name="Menzel P."/>
            <person name="Gudbergsdottir S.R."/>
            <person name="Slesarev A.I."/>
            <person name="Kadnikov V.V."/>
            <person name="Krogh A."/>
            <person name="Bonch-Osmolovskaya E.A."/>
            <person name="Peng X."/>
            <person name="Kublanov I.V."/>
        </authorList>
    </citation>
    <scope>NUCLEOTIDE SEQUENCE [LARGE SCALE GENOMIC DNA]</scope>
    <source>
        <strain evidence="10 11">R1</strain>
    </source>
</reference>
<dbReference type="AlphaFoldDB" id="A0A286RKR2"/>
<dbReference type="InterPro" id="IPR002048">
    <property type="entry name" value="EF_hand_dom"/>
</dbReference>
<feature type="compositionally biased region" description="Polar residues" evidence="7">
    <location>
        <begin position="535"/>
        <end position="547"/>
    </location>
</feature>
<organism evidence="10 11">
    <name type="scientific">Thermogutta terrifontis</name>
    <dbReference type="NCBI Taxonomy" id="1331910"/>
    <lineage>
        <taxon>Bacteria</taxon>
        <taxon>Pseudomonadati</taxon>
        <taxon>Planctomycetota</taxon>
        <taxon>Planctomycetia</taxon>
        <taxon>Pirellulales</taxon>
        <taxon>Thermoguttaceae</taxon>
        <taxon>Thermogutta</taxon>
    </lineage>
</organism>
<keyword evidence="3" id="KW-1003">Cell membrane</keyword>
<dbReference type="GO" id="GO:0005509">
    <property type="term" value="F:calcium ion binding"/>
    <property type="evidence" value="ECO:0007669"/>
    <property type="project" value="InterPro"/>
</dbReference>
<feature type="transmembrane region" description="Helical" evidence="8">
    <location>
        <begin position="76"/>
        <end position="93"/>
    </location>
</feature>
<dbReference type="GO" id="GO:0015213">
    <property type="term" value="F:uridine transmembrane transporter activity"/>
    <property type="evidence" value="ECO:0007669"/>
    <property type="project" value="TreeGrafter"/>
</dbReference>
<dbReference type="Pfam" id="PF03825">
    <property type="entry name" value="Nuc_H_symport"/>
    <property type="match status" value="1"/>
</dbReference>
<feature type="transmembrane region" description="Helical" evidence="8">
    <location>
        <begin position="160"/>
        <end position="178"/>
    </location>
</feature>
<feature type="transmembrane region" description="Helical" evidence="8">
    <location>
        <begin position="271"/>
        <end position="287"/>
    </location>
</feature>
<keyword evidence="11" id="KW-1185">Reference proteome</keyword>
<feature type="transmembrane region" description="Helical" evidence="8">
    <location>
        <begin position="328"/>
        <end position="348"/>
    </location>
</feature>
<feature type="transmembrane region" description="Helical" evidence="8">
    <location>
        <begin position="247"/>
        <end position="264"/>
    </location>
</feature>
<feature type="transmembrane region" description="Helical" evidence="8">
    <location>
        <begin position="293"/>
        <end position="316"/>
    </location>
</feature>
<comment type="subcellular location">
    <subcellularLocation>
        <location evidence="1">Cell membrane</location>
        <topology evidence="1">Multi-pass membrane protein</topology>
    </subcellularLocation>
</comment>
<dbReference type="GO" id="GO:0005886">
    <property type="term" value="C:plasma membrane"/>
    <property type="evidence" value="ECO:0007669"/>
    <property type="project" value="UniProtKB-SubCell"/>
</dbReference>
<protein>
    <submittedName>
        <fullName evidence="10">Nucleoside transporter YegT</fullName>
    </submittedName>
</protein>
<evidence type="ECO:0000256" key="3">
    <source>
        <dbReference type="ARBA" id="ARBA00022475"/>
    </source>
</evidence>
<dbReference type="Proteomes" id="UP000215086">
    <property type="component" value="Chromosome"/>
</dbReference>
<evidence type="ECO:0000259" key="9">
    <source>
        <dbReference type="PROSITE" id="PS50222"/>
    </source>
</evidence>
<dbReference type="InterPro" id="IPR018247">
    <property type="entry name" value="EF_Hand_1_Ca_BS"/>
</dbReference>
<dbReference type="OrthoDB" id="9783013at2"/>
<dbReference type="GO" id="GO:0015212">
    <property type="term" value="F:cytidine transmembrane transporter activity"/>
    <property type="evidence" value="ECO:0007669"/>
    <property type="project" value="TreeGrafter"/>
</dbReference>
<dbReference type="PANTHER" id="PTHR23522">
    <property type="entry name" value="BLL5896 PROTEIN"/>
    <property type="match status" value="1"/>
</dbReference>
<evidence type="ECO:0000256" key="8">
    <source>
        <dbReference type="SAM" id="Phobius"/>
    </source>
</evidence>
<dbReference type="InterPro" id="IPR036259">
    <property type="entry name" value="MFS_trans_sf"/>
</dbReference>
<dbReference type="PANTHER" id="PTHR23522:SF4">
    <property type="entry name" value="NUCLEOSIDE PERMEASE NUPG-RELATED"/>
    <property type="match status" value="1"/>
</dbReference>
<dbReference type="PROSITE" id="PS00018">
    <property type="entry name" value="EF_HAND_1"/>
    <property type="match status" value="1"/>
</dbReference>
<dbReference type="SUPFAM" id="SSF103473">
    <property type="entry name" value="MFS general substrate transporter"/>
    <property type="match status" value="1"/>
</dbReference>
<feature type="transmembrane region" description="Helical" evidence="8">
    <location>
        <begin position="45"/>
        <end position="67"/>
    </location>
</feature>
<name>A0A286RKR2_9BACT</name>
<keyword evidence="6 8" id="KW-0472">Membrane</keyword>
<evidence type="ECO:0000313" key="11">
    <source>
        <dbReference type="Proteomes" id="UP000215086"/>
    </source>
</evidence>
<evidence type="ECO:0000313" key="10">
    <source>
        <dbReference type="EMBL" id="ASV76544.1"/>
    </source>
</evidence>
<feature type="transmembrane region" description="Helical" evidence="8">
    <location>
        <begin position="135"/>
        <end position="154"/>
    </location>
</feature>
<proteinExistence type="predicted"/>
<evidence type="ECO:0000256" key="7">
    <source>
        <dbReference type="SAM" id="MobiDB-lite"/>
    </source>
</evidence>
<dbReference type="Gene3D" id="1.20.1250.20">
    <property type="entry name" value="MFS general substrate transporter like domains"/>
    <property type="match status" value="2"/>
</dbReference>
<dbReference type="RefSeq" id="WP_157732160.1">
    <property type="nucleotide sequence ID" value="NZ_CP018477.1"/>
</dbReference>
<evidence type="ECO:0000256" key="6">
    <source>
        <dbReference type="ARBA" id="ARBA00023136"/>
    </source>
</evidence>
<evidence type="ECO:0000256" key="1">
    <source>
        <dbReference type="ARBA" id="ARBA00004651"/>
    </source>
</evidence>
<keyword evidence="2" id="KW-0813">Transport</keyword>
<feature type="compositionally biased region" description="Low complexity" evidence="7">
    <location>
        <begin position="503"/>
        <end position="518"/>
    </location>
</feature>
<feature type="transmembrane region" description="Helical" evidence="8">
    <location>
        <begin position="462"/>
        <end position="481"/>
    </location>
</feature>
<dbReference type="EMBL" id="CP018477">
    <property type="protein sequence ID" value="ASV76544.1"/>
    <property type="molecule type" value="Genomic_DNA"/>
</dbReference>
<dbReference type="PROSITE" id="PS50222">
    <property type="entry name" value="EF_HAND_2"/>
    <property type="match status" value="1"/>
</dbReference>